<dbReference type="EMBL" id="JAUSUT010000001">
    <property type="protein sequence ID" value="MDQ0376376.1"/>
    <property type="molecule type" value="Genomic_DNA"/>
</dbReference>
<dbReference type="Proteomes" id="UP001229651">
    <property type="component" value="Unassembled WGS sequence"/>
</dbReference>
<keyword evidence="2" id="KW-1185">Reference proteome</keyword>
<accession>A0ABU0EM79</accession>
<proteinExistence type="predicted"/>
<comment type="caution">
    <text evidence="1">The sequence shown here is derived from an EMBL/GenBank/DDBJ whole genome shotgun (WGS) entry which is preliminary data.</text>
</comment>
<organism evidence="1 2">
    <name type="scientific">Amycolatopsis thermophila</name>
    <dbReference type="NCBI Taxonomy" id="206084"/>
    <lineage>
        <taxon>Bacteria</taxon>
        <taxon>Bacillati</taxon>
        <taxon>Actinomycetota</taxon>
        <taxon>Actinomycetes</taxon>
        <taxon>Pseudonocardiales</taxon>
        <taxon>Pseudonocardiaceae</taxon>
        <taxon>Amycolatopsis</taxon>
    </lineage>
</organism>
<evidence type="ECO:0000313" key="1">
    <source>
        <dbReference type="EMBL" id="MDQ0376376.1"/>
    </source>
</evidence>
<dbReference type="RefSeq" id="WP_306988203.1">
    <property type="nucleotide sequence ID" value="NZ_JAUSUT010000001.1"/>
</dbReference>
<name>A0ABU0EM79_9PSEU</name>
<reference evidence="1 2" key="1">
    <citation type="submission" date="2023-07" db="EMBL/GenBank/DDBJ databases">
        <title>Sequencing the genomes of 1000 actinobacteria strains.</title>
        <authorList>
            <person name="Klenk H.-P."/>
        </authorList>
    </citation>
    <scope>NUCLEOTIDE SEQUENCE [LARGE SCALE GENOMIC DNA]</scope>
    <source>
        <strain evidence="1 2">DSM 45805</strain>
    </source>
</reference>
<gene>
    <name evidence="1" type="ORF">FB470_000370</name>
</gene>
<protein>
    <submittedName>
        <fullName evidence="1">Uncharacterized protein</fullName>
    </submittedName>
</protein>
<evidence type="ECO:0000313" key="2">
    <source>
        <dbReference type="Proteomes" id="UP001229651"/>
    </source>
</evidence>
<sequence length="58" mass="6323">MAVGRRVPRGDHELAGLPDVVRGYEEIKLAAVDGYRRQAELTAAITRTSSSRSRQPSA</sequence>